<evidence type="ECO:0000259" key="24">
    <source>
        <dbReference type="PROSITE" id="PS50011"/>
    </source>
</evidence>
<dbReference type="FunFam" id="2.60.120.200:FF:000086">
    <property type="entry name" value="L-type lectin-domain containing receptor kinase S.4"/>
    <property type="match status" value="1"/>
</dbReference>
<comment type="caution">
    <text evidence="25">The sequence shown here is derived from an EMBL/GenBank/DDBJ whole genome shotgun (WGS) entry which is preliminary data.</text>
</comment>
<keyword evidence="7" id="KW-0723">Serine/threonine-protein kinase</keyword>
<dbReference type="FunFam" id="1.10.510.10:FF:000108">
    <property type="entry name" value="L-type lectin-domain containing receptor kinase S.4"/>
    <property type="match status" value="1"/>
</dbReference>
<dbReference type="InterPro" id="IPR000719">
    <property type="entry name" value="Prot_kinase_dom"/>
</dbReference>
<dbReference type="GO" id="GO:0004674">
    <property type="term" value="F:protein serine/threonine kinase activity"/>
    <property type="evidence" value="ECO:0007669"/>
    <property type="project" value="UniProtKB-KW"/>
</dbReference>
<dbReference type="InterPro" id="IPR017441">
    <property type="entry name" value="Protein_kinase_ATP_BS"/>
</dbReference>
<evidence type="ECO:0000313" key="25">
    <source>
        <dbReference type="EMBL" id="KAK9284255.1"/>
    </source>
</evidence>
<keyword evidence="12 21" id="KW-0547">Nucleotide-binding</keyword>
<feature type="transmembrane region" description="Helical" evidence="22">
    <location>
        <begin position="288"/>
        <end position="312"/>
    </location>
</feature>
<dbReference type="PROSITE" id="PS50011">
    <property type="entry name" value="PROTEIN_KINASE_DOM"/>
    <property type="match status" value="1"/>
</dbReference>
<keyword evidence="15 22" id="KW-1133">Transmembrane helix</keyword>
<keyword evidence="16 22" id="KW-0472">Membrane</keyword>
<dbReference type="Gene3D" id="3.30.200.20">
    <property type="entry name" value="Phosphorylase Kinase, domain 1"/>
    <property type="match status" value="1"/>
</dbReference>
<dbReference type="Gene3D" id="2.60.120.200">
    <property type="match status" value="1"/>
</dbReference>
<evidence type="ECO:0000256" key="7">
    <source>
        <dbReference type="ARBA" id="ARBA00022527"/>
    </source>
</evidence>
<dbReference type="EMBL" id="JBBPBK010000005">
    <property type="protein sequence ID" value="KAK9284255.1"/>
    <property type="molecule type" value="Genomic_DNA"/>
</dbReference>
<evidence type="ECO:0000313" key="26">
    <source>
        <dbReference type="Proteomes" id="UP001415857"/>
    </source>
</evidence>
<dbReference type="SMART" id="SM00220">
    <property type="entry name" value="S_TKc"/>
    <property type="match status" value="1"/>
</dbReference>
<dbReference type="InterPro" id="IPR013320">
    <property type="entry name" value="ConA-like_dom_sf"/>
</dbReference>
<dbReference type="InterPro" id="IPR001220">
    <property type="entry name" value="Legume_lectin_dom"/>
</dbReference>
<feature type="binding site" evidence="21">
    <location>
        <position position="377"/>
    </location>
    <ligand>
        <name>ATP</name>
        <dbReference type="ChEBI" id="CHEBI:30616"/>
    </ligand>
</feature>
<dbReference type="CDD" id="cd06899">
    <property type="entry name" value="lectin_legume_LecRK_Arcelin_ConA"/>
    <property type="match status" value="1"/>
</dbReference>
<evidence type="ECO:0000256" key="22">
    <source>
        <dbReference type="SAM" id="Phobius"/>
    </source>
</evidence>
<evidence type="ECO:0000256" key="2">
    <source>
        <dbReference type="ARBA" id="ARBA00004479"/>
    </source>
</evidence>
<keyword evidence="8" id="KW-0808">Transferase</keyword>
<evidence type="ECO:0000256" key="20">
    <source>
        <dbReference type="ARBA" id="ARBA00048679"/>
    </source>
</evidence>
<evidence type="ECO:0000256" key="4">
    <source>
        <dbReference type="ARBA" id="ARBA00010217"/>
    </source>
</evidence>
<evidence type="ECO:0000256" key="23">
    <source>
        <dbReference type="SAM" id="SignalP"/>
    </source>
</evidence>
<dbReference type="GO" id="GO:0005886">
    <property type="term" value="C:plasma membrane"/>
    <property type="evidence" value="ECO:0007669"/>
    <property type="project" value="UniProtKB-SubCell"/>
</dbReference>
<comment type="catalytic activity">
    <reaction evidence="19">
        <text>L-threonyl-[protein] + ATP = O-phospho-L-threonyl-[protein] + ADP + H(+)</text>
        <dbReference type="Rhea" id="RHEA:46608"/>
        <dbReference type="Rhea" id="RHEA-COMP:11060"/>
        <dbReference type="Rhea" id="RHEA-COMP:11605"/>
        <dbReference type="ChEBI" id="CHEBI:15378"/>
        <dbReference type="ChEBI" id="CHEBI:30013"/>
        <dbReference type="ChEBI" id="CHEBI:30616"/>
        <dbReference type="ChEBI" id="CHEBI:61977"/>
        <dbReference type="ChEBI" id="CHEBI:456216"/>
        <dbReference type="EC" id="2.7.11.1"/>
    </reaction>
</comment>
<keyword evidence="13" id="KW-0418">Kinase</keyword>
<comment type="similarity">
    <text evidence="3">In the N-terminal section; belongs to the leguminous lectin family.</text>
</comment>
<feature type="signal peptide" evidence="23">
    <location>
        <begin position="1"/>
        <end position="22"/>
    </location>
</feature>
<dbReference type="SUPFAM" id="SSF56112">
    <property type="entry name" value="Protein kinase-like (PK-like)"/>
    <property type="match status" value="1"/>
</dbReference>
<evidence type="ECO:0000256" key="8">
    <source>
        <dbReference type="ARBA" id="ARBA00022679"/>
    </source>
</evidence>
<name>A0AAP0S006_LIQFO</name>
<evidence type="ECO:0000256" key="13">
    <source>
        <dbReference type="ARBA" id="ARBA00022777"/>
    </source>
</evidence>
<dbReference type="AlphaFoldDB" id="A0AAP0S006"/>
<keyword evidence="18" id="KW-0325">Glycoprotein</keyword>
<comment type="catalytic activity">
    <reaction evidence="20">
        <text>L-seryl-[protein] + ATP = O-phospho-L-seryl-[protein] + ADP + H(+)</text>
        <dbReference type="Rhea" id="RHEA:17989"/>
        <dbReference type="Rhea" id="RHEA-COMP:9863"/>
        <dbReference type="Rhea" id="RHEA-COMP:11604"/>
        <dbReference type="ChEBI" id="CHEBI:15378"/>
        <dbReference type="ChEBI" id="CHEBI:29999"/>
        <dbReference type="ChEBI" id="CHEBI:30616"/>
        <dbReference type="ChEBI" id="CHEBI:83421"/>
        <dbReference type="ChEBI" id="CHEBI:456216"/>
        <dbReference type="EC" id="2.7.11.1"/>
    </reaction>
</comment>
<evidence type="ECO:0000256" key="12">
    <source>
        <dbReference type="ARBA" id="ARBA00022741"/>
    </source>
</evidence>
<evidence type="ECO:0000256" key="19">
    <source>
        <dbReference type="ARBA" id="ARBA00047899"/>
    </source>
</evidence>
<protein>
    <recommendedName>
        <fullName evidence="5">non-specific serine/threonine protein kinase</fullName>
        <ecNumber evidence="5">2.7.11.1</ecNumber>
    </recommendedName>
</protein>
<dbReference type="GO" id="GO:0042742">
    <property type="term" value="P:defense response to bacterium"/>
    <property type="evidence" value="ECO:0007669"/>
    <property type="project" value="UniProtKB-ARBA"/>
</dbReference>
<evidence type="ECO:0000256" key="14">
    <source>
        <dbReference type="ARBA" id="ARBA00022840"/>
    </source>
</evidence>
<dbReference type="PROSITE" id="PS00108">
    <property type="entry name" value="PROTEIN_KINASE_ST"/>
    <property type="match status" value="1"/>
</dbReference>
<evidence type="ECO:0000256" key="1">
    <source>
        <dbReference type="ARBA" id="ARBA00004236"/>
    </source>
</evidence>
<comment type="subcellular location">
    <subcellularLocation>
        <location evidence="1">Cell membrane</location>
    </subcellularLocation>
    <subcellularLocation>
        <location evidence="2">Membrane</location>
        <topology evidence="2">Single-pass type I membrane protein</topology>
    </subcellularLocation>
</comment>
<evidence type="ECO:0000256" key="15">
    <source>
        <dbReference type="ARBA" id="ARBA00022989"/>
    </source>
</evidence>
<proteinExistence type="inferred from homology"/>
<organism evidence="25 26">
    <name type="scientific">Liquidambar formosana</name>
    <name type="common">Formosan gum</name>
    <dbReference type="NCBI Taxonomy" id="63359"/>
    <lineage>
        <taxon>Eukaryota</taxon>
        <taxon>Viridiplantae</taxon>
        <taxon>Streptophyta</taxon>
        <taxon>Embryophyta</taxon>
        <taxon>Tracheophyta</taxon>
        <taxon>Spermatophyta</taxon>
        <taxon>Magnoliopsida</taxon>
        <taxon>eudicotyledons</taxon>
        <taxon>Gunneridae</taxon>
        <taxon>Pentapetalae</taxon>
        <taxon>Saxifragales</taxon>
        <taxon>Altingiaceae</taxon>
        <taxon>Liquidambar</taxon>
    </lineage>
</organism>
<dbReference type="EC" id="2.7.11.1" evidence="5"/>
<evidence type="ECO:0000256" key="21">
    <source>
        <dbReference type="PROSITE-ProRule" id="PRU10141"/>
    </source>
</evidence>
<evidence type="ECO:0000256" key="11">
    <source>
        <dbReference type="ARBA" id="ARBA00022734"/>
    </source>
</evidence>
<feature type="domain" description="Protein kinase" evidence="24">
    <location>
        <begin position="349"/>
        <end position="622"/>
    </location>
</feature>
<accession>A0AAP0S006</accession>
<sequence>MPPQLLSLLCTALLLLIPSISALDFILHNFNSSRNFLFYGNATIESSTLTLTTDSTFSIGRALYPYQIFTTPPNSSYIIPFSSSFIFSISPFQNYSPGDGFAFVLVPTTGIDGASSAQYLGLLNSTNNGNSDNNVFAIEFDVSKNEEFNDIDDNHVGVNVNSLNSSDSHTAGYWGGDNDEVFNELKLNNGVNYQVWIDYSDSQVNVTMAPAGQKRPNRPLINATVDLSPVLLDEMYLGFTGATGQLVESHSILCWSFGPWNFSIGDPLVKVNSTSFAASSGSVVRSKWFVAGVSVVCAFAAVFLVVVGYVVLVRLKRKKKGWEGMEDWESQYWPHRIGYTEIEEATKGFSEENEIGCGANGKVYKGVLAGGAEVAVKRISHETEYGMKEFLAEVSSLGRLKHRNLVGLRGWCKREEASLILVYDYMENGSLDKRILECKESMMLSWDERVKALKDVACGILYLHEGWDVKVLHRDIKASNVLLDKDMNARLGDFGLARMHQHGELATTTQIVGTVGYMAPEVVRTGRASAETDVFGFGVLVLEVVSGRRPIEEGKPGLVEWVWSLMERGELICALDERLKAEGGYTDEEVEKVLHLGLLCVYPEAQIRPTMRQVVKALEGTIEGIESEGEGMEVTLLDKNKTRAMWSDYRRNFGGGGHPTFEEIQKSLSYSTSLSRSGSYNIGEGR</sequence>
<dbReference type="PROSITE" id="PS00107">
    <property type="entry name" value="PROTEIN_KINASE_ATP"/>
    <property type="match status" value="1"/>
</dbReference>
<keyword evidence="17" id="KW-0675">Receptor</keyword>
<dbReference type="Proteomes" id="UP001415857">
    <property type="component" value="Unassembled WGS sequence"/>
</dbReference>
<evidence type="ECO:0000256" key="5">
    <source>
        <dbReference type="ARBA" id="ARBA00012513"/>
    </source>
</evidence>
<dbReference type="InterPro" id="IPR008271">
    <property type="entry name" value="Ser/Thr_kinase_AS"/>
</dbReference>
<keyword evidence="6" id="KW-1003">Cell membrane</keyword>
<keyword evidence="10 23" id="KW-0732">Signal</keyword>
<dbReference type="GO" id="GO:0030246">
    <property type="term" value="F:carbohydrate binding"/>
    <property type="evidence" value="ECO:0007669"/>
    <property type="project" value="UniProtKB-KW"/>
</dbReference>
<keyword evidence="14 21" id="KW-0067">ATP-binding</keyword>
<evidence type="ECO:0000256" key="10">
    <source>
        <dbReference type="ARBA" id="ARBA00022729"/>
    </source>
</evidence>
<dbReference type="Pfam" id="PF00069">
    <property type="entry name" value="Pkinase"/>
    <property type="match status" value="1"/>
</dbReference>
<evidence type="ECO:0000256" key="17">
    <source>
        <dbReference type="ARBA" id="ARBA00023170"/>
    </source>
</evidence>
<dbReference type="GO" id="GO:0002229">
    <property type="term" value="P:defense response to oomycetes"/>
    <property type="evidence" value="ECO:0007669"/>
    <property type="project" value="UniProtKB-ARBA"/>
</dbReference>
<evidence type="ECO:0000256" key="3">
    <source>
        <dbReference type="ARBA" id="ARBA00008536"/>
    </source>
</evidence>
<dbReference type="SUPFAM" id="SSF49899">
    <property type="entry name" value="Concanavalin A-like lectins/glucanases"/>
    <property type="match status" value="1"/>
</dbReference>
<evidence type="ECO:0000256" key="6">
    <source>
        <dbReference type="ARBA" id="ARBA00022475"/>
    </source>
</evidence>
<reference evidence="25 26" key="1">
    <citation type="journal article" date="2024" name="Plant J.">
        <title>Genome sequences and population genomics reveal climatic adaptation and genomic divergence between two closely related sweetgum species.</title>
        <authorList>
            <person name="Xu W.Q."/>
            <person name="Ren C.Q."/>
            <person name="Zhang X.Y."/>
            <person name="Comes H.P."/>
            <person name="Liu X.H."/>
            <person name="Li Y.G."/>
            <person name="Kettle C.J."/>
            <person name="Jalonen R."/>
            <person name="Gaisberger H."/>
            <person name="Ma Y.Z."/>
            <person name="Qiu Y.X."/>
        </authorList>
    </citation>
    <scope>NUCLEOTIDE SEQUENCE [LARGE SCALE GENOMIC DNA]</scope>
    <source>
        <strain evidence="25">Hangzhou</strain>
    </source>
</reference>
<feature type="chain" id="PRO_5043008634" description="non-specific serine/threonine protein kinase" evidence="23">
    <location>
        <begin position="23"/>
        <end position="686"/>
    </location>
</feature>
<evidence type="ECO:0000256" key="9">
    <source>
        <dbReference type="ARBA" id="ARBA00022692"/>
    </source>
</evidence>
<dbReference type="InterPro" id="IPR011009">
    <property type="entry name" value="Kinase-like_dom_sf"/>
</dbReference>
<gene>
    <name evidence="25" type="ORF">L1049_023424</name>
</gene>
<dbReference type="InterPro" id="IPR050528">
    <property type="entry name" value="L-type_Lectin-RKs"/>
</dbReference>
<dbReference type="Pfam" id="PF00139">
    <property type="entry name" value="Lectin_legB"/>
    <property type="match status" value="1"/>
</dbReference>
<dbReference type="GO" id="GO:0005524">
    <property type="term" value="F:ATP binding"/>
    <property type="evidence" value="ECO:0007669"/>
    <property type="project" value="UniProtKB-UniRule"/>
</dbReference>
<dbReference type="PANTHER" id="PTHR27007">
    <property type="match status" value="1"/>
</dbReference>
<evidence type="ECO:0000256" key="18">
    <source>
        <dbReference type="ARBA" id="ARBA00023180"/>
    </source>
</evidence>
<comment type="similarity">
    <text evidence="4">In the C-terminal section; belongs to the protein kinase superfamily. Ser/Thr protein kinase family.</text>
</comment>
<keyword evidence="11" id="KW-0430">Lectin</keyword>
<dbReference type="FunFam" id="3.30.200.20:FF:000621">
    <property type="entry name" value="Putative L-type lectin-domain containing receptor kinase VII.2"/>
    <property type="match status" value="1"/>
</dbReference>
<evidence type="ECO:0000256" key="16">
    <source>
        <dbReference type="ARBA" id="ARBA00023136"/>
    </source>
</evidence>
<dbReference type="CDD" id="cd14066">
    <property type="entry name" value="STKc_IRAK"/>
    <property type="match status" value="1"/>
</dbReference>
<keyword evidence="9 22" id="KW-0812">Transmembrane</keyword>
<keyword evidence="26" id="KW-1185">Reference proteome</keyword>
<dbReference type="Gene3D" id="1.10.510.10">
    <property type="entry name" value="Transferase(Phosphotransferase) domain 1"/>
    <property type="match status" value="1"/>
</dbReference>